<dbReference type="AlphaFoldDB" id="A0A098C4U3"/>
<dbReference type="PANTHER" id="PTHR30213:SF0">
    <property type="entry name" value="UPF0761 MEMBRANE PROTEIN YIHY"/>
    <property type="match status" value="1"/>
</dbReference>
<dbReference type="GO" id="GO:0005886">
    <property type="term" value="C:plasma membrane"/>
    <property type="evidence" value="ECO:0007669"/>
    <property type="project" value="UniProtKB-SubCell"/>
</dbReference>
<evidence type="ECO:0000256" key="1">
    <source>
        <dbReference type="ARBA" id="ARBA00004651"/>
    </source>
</evidence>
<dbReference type="Proteomes" id="UP000032417">
    <property type="component" value="Chromosome 1"/>
</dbReference>
<gene>
    <name evidence="7" type="ORF">ING2E5B_2209</name>
</gene>
<keyword evidence="2" id="KW-1003">Cell membrane</keyword>
<dbReference type="STRING" id="1562970.ING2E5B_2209"/>
<evidence type="ECO:0000313" key="7">
    <source>
        <dbReference type="EMBL" id="CEA16937.1"/>
    </source>
</evidence>
<evidence type="ECO:0000256" key="6">
    <source>
        <dbReference type="SAM" id="Phobius"/>
    </source>
</evidence>
<feature type="transmembrane region" description="Helical" evidence="6">
    <location>
        <begin position="234"/>
        <end position="257"/>
    </location>
</feature>
<dbReference type="HOGENOM" id="CLU_032288_2_0_10"/>
<comment type="subcellular location">
    <subcellularLocation>
        <location evidence="1">Cell membrane</location>
        <topology evidence="1">Multi-pass membrane protein</topology>
    </subcellularLocation>
</comment>
<name>A0A098C4U3_9BACT</name>
<proteinExistence type="predicted"/>
<feature type="transmembrane region" description="Helical" evidence="6">
    <location>
        <begin position="281"/>
        <end position="298"/>
    </location>
</feature>
<feature type="transmembrane region" description="Helical" evidence="6">
    <location>
        <begin position="194"/>
        <end position="214"/>
    </location>
</feature>
<keyword evidence="5 6" id="KW-0472">Membrane</keyword>
<dbReference type="InterPro" id="IPR017039">
    <property type="entry name" value="Virul_fac_BrkB"/>
</dbReference>
<dbReference type="Pfam" id="PF03631">
    <property type="entry name" value="Virul_fac_BrkB"/>
    <property type="match status" value="1"/>
</dbReference>
<feature type="transmembrane region" description="Helical" evidence="6">
    <location>
        <begin position="305"/>
        <end position="326"/>
    </location>
</feature>
<evidence type="ECO:0000256" key="3">
    <source>
        <dbReference type="ARBA" id="ARBA00022692"/>
    </source>
</evidence>
<feature type="transmembrane region" description="Helical" evidence="6">
    <location>
        <begin position="83"/>
        <end position="102"/>
    </location>
</feature>
<keyword evidence="8" id="KW-1185">Reference proteome</keyword>
<dbReference type="NCBIfam" id="TIGR00765">
    <property type="entry name" value="yihY_not_rbn"/>
    <property type="match status" value="1"/>
</dbReference>
<dbReference type="PANTHER" id="PTHR30213">
    <property type="entry name" value="INNER MEMBRANE PROTEIN YHJD"/>
    <property type="match status" value="1"/>
</dbReference>
<accession>A0A098C4U3</accession>
<dbReference type="OrthoDB" id="9808671at2"/>
<evidence type="ECO:0000256" key="2">
    <source>
        <dbReference type="ARBA" id="ARBA00022475"/>
    </source>
</evidence>
<reference evidence="7 8" key="1">
    <citation type="submission" date="2014-08" db="EMBL/GenBank/DDBJ databases">
        <authorList>
            <person name="Wibberg D."/>
        </authorList>
    </citation>
    <scope>NUCLEOTIDE SEQUENCE [LARGE SCALE GENOMIC DNA]</scope>
    <source>
        <strain evidence="8">ING2-E5B</strain>
    </source>
</reference>
<dbReference type="EMBL" id="LN515532">
    <property type="protein sequence ID" value="CEA16937.1"/>
    <property type="molecule type" value="Genomic_DNA"/>
</dbReference>
<keyword evidence="4 6" id="KW-1133">Transmembrane helix</keyword>
<keyword evidence="3 6" id="KW-0812">Transmembrane</keyword>
<organism evidence="7 8">
    <name type="scientific">Fermentimonas caenicola</name>
    <dbReference type="NCBI Taxonomy" id="1562970"/>
    <lineage>
        <taxon>Bacteria</taxon>
        <taxon>Pseudomonadati</taxon>
        <taxon>Bacteroidota</taxon>
        <taxon>Bacteroidia</taxon>
        <taxon>Bacteroidales</taxon>
        <taxon>Dysgonomonadaceae</taxon>
        <taxon>Fermentimonas</taxon>
    </lineage>
</organism>
<protein>
    <submittedName>
        <fullName evidence="7">Uncharacterized protein</fullName>
    </submittedName>
</protein>
<evidence type="ECO:0000256" key="5">
    <source>
        <dbReference type="ARBA" id="ARBA00023136"/>
    </source>
</evidence>
<feature type="transmembrane region" description="Helical" evidence="6">
    <location>
        <begin position="338"/>
        <end position="364"/>
    </location>
</feature>
<evidence type="ECO:0000256" key="4">
    <source>
        <dbReference type="ARBA" id="ARBA00022989"/>
    </source>
</evidence>
<evidence type="ECO:0000313" key="8">
    <source>
        <dbReference type="Proteomes" id="UP000032417"/>
    </source>
</evidence>
<sequence length="515" mass="58573">MIKFGKKKYRNEIDEPGRIEKVEAKFREFVHFLTYGIWRSNPDTLSNSKNILYNATKTIILTVRNIKELNIPASARSLTYRTLLSIVPLLAVLFAIARGFGIENIVESSIFNLLLGNSPNTEIAYSVPSATTDTISLFSGETSVLDDASTGVLTTDQPVFFSEETTAEGRTREFINLLFQLIDNSLEEAKGGGIFAGIGILLLLYTILLLFNEIENIFNQIWQVRKGRSVARKVTDYTAMVLLMPLFFILVNALNILSYPQNQTLKIIYILYPFIPRLLDIVPYIVIILLFTVLYKFLPNTKVKFGNALIAGVLAGVAFQVFQLMFLSGQLWITRYNAIYGTFAAIPLMLLFIQFSWFLTLIGAEISYAAQNVRKFSFEKETRRVSRRYKDFFTLIIASEIVKRFANEKTPLTADELSEKCKVPSRLTNIILDNLLEINIISATPSKADERVMAFQPAVDIHNISVNYLMSRLDKKGSEDFMIDTQGVYSEHWKALVDNRMYIYESDKDVLLKDL</sequence>
<dbReference type="KEGG" id="pbt:ING2E5B_2209"/>